<evidence type="ECO:0000256" key="3">
    <source>
        <dbReference type="SAM" id="Coils"/>
    </source>
</evidence>
<comment type="caution">
    <text evidence="5">The sequence shown here is derived from an EMBL/GenBank/DDBJ whole genome shotgun (WGS) entry which is preliminary data.</text>
</comment>
<evidence type="ECO:0000313" key="5">
    <source>
        <dbReference type="EMBL" id="MCA9389945.1"/>
    </source>
</evidence>
<reference evidence="5" key="1">
    <citation type="submission" date="2020-04" db="EMBL/GenBank/DDBJ databases">
        <authorList>
            <person name="Zhang T."/>
        </authorList>
    </citation>
    <scope>NUCLEOTIDE SEQUENCE</scope>
    <source>
        <strain evidence="5">HKST-UBA01</strain>
    </source>
</reference>
<proteinExistence type="inferred from homology"/>
<dbReference type="FunFam" id="3.30.1360.40:FF:000001">
    <property type="entry name" value="Ribosome-recycling factor"/>
    <property type="match status" value="1"/>
</dbReference>
<dbReference type="Proteomes" id="UP000701698">
    <property type="component" value="Unassembled WGS sequence"/>
</dbReference>
<dbReference type="PANTHER" id="PTHR20982">
    <property type="entry name" value="RIBOSOME RECYCLING FACTOR"/>
    <property type="match status" value="1"/>
</dbReference>
<dbReference type="Pfam" id="PF01765">
    <property type="entry name" value="RRF"/>
    <property type="match status" value="1"/>
</dbReference>
<feature type="domain" description="Ribosome recycling factor" evidence="4">
    <location>
        <begin position="20"/>
        <end position="180"/>
    </location>
</feature>
<gene>
    <name evidence="5" type="ORF">KC571_00925</name>
</gene>
<keyword evidence="3" id="KW-0175">Coiled coil</keyword>
<accession>A0A955LG34</accession>
<organism evidence="5 6">
    <name type="scientific">candidate division WWE3 bacterium</name>
    <dbReference type="NCBI Taxonomy" id="2053526"/>
    <lineage>
        <taxon>Bacteria</taxon>
        <taxon>Katanobacteria</taxon>
    </lineage>
</organism>
<evidence type="ECO:0000313" key="6">
    <source>
        <dbReference type="Proteomes" id="UP000701698"/>
    </source>
</evidence>
<dbReference type="AlphaFoldDB" id="A0A955LG34"/>
<evidence type="ECO:0000256" key="1">
    <source>
        <dbReference type="ARBA" id="ARBA00005912"/>
    </source>
</evidence>
<dbReference type="EMBL" id="JAGQKX010000013">
    <property type="protein sequence ID" value="MCA9389945.1"/>
    <property type="molecule type" value="Genomic_DNA"/>
</dbReference>
<reference evidence="5" key="2">
    <citation type="journal article" date="2021" name="Microbiome">
        <title>Successional dynamics and alternative stable states in a saline activated sludge microbial community over 9 years.</title>
        <authorList>
            <person name="Wang Y."/>
            <person name="Ye J."/>
            <person name="Ju F."/>
            <person name="Liu L."/>
            <person name="Boyd J.A."/>
            <person name="Deng Y."/>
            <person name="Parks D.H."/>
            <person name="Jiang X."/>
            <person name="Yin X."/>
            <person name="Woodcroft B.J."/>
            <person name="Tyson G.W."/>
            <person name="Hugenholtz P."/>
            <person name="Polz M.F."/>
            <person name="Zhang T."/>
        </authorList>
    </citation>
    <scope>NUCLEOTIDE SEQUENCE</scope>
    <source>
        <strain evidence="5">HKST-UBA01</strain>
    </source>
</reference>
<dbReference type="InterPro" id="IPR023584">
    <property type="entry name" value="Ribosome_recyc_fac_dom"/>
</dbReference>
<protein>
    <submittedName>
        <fullName evidence="5">Ribosome recycling factor</fullName>
    </submittedName>
</protein>
<evidence type="ECO:0000256" key="2">
    <source>
        <dbReference type="ARBA" id="ARBA00022917"/>
    </source>
</evidence>
<dbReference type="GO" id="GO:0006412">
    <property type="term" value="P:translation"/>
    <property type="evidence" value="ECO:0007669"/>
    <property type="project" value="UniProtKB-KW"/>
</dbReference>
<evidence type="ECO:0000259" key="4">
    <source>
        <dbReference type="Pfam" id="PF01765"/>
    </source>
</evidence>
<keyword evidence="2" id="KW-0648">Protein biosynthesis</keyword>
<dbReference type="PANTHER" id="PTHR20982:SF3">
    <property type="entry name" value="MITOCHONDRIAL RIBOSOME RECYCLING FACTOR PSEUDO 1"/>
    <property type="match status" value="1"/>
</dbReference>
<sequence>MLDTIYKDAEKKLEDRISFLKSEFSKLRVGQATPSLVEDLPVPAYGTTMTVKELGAIAAPQPTLLTISIWDDSVVEAVAKAIMQSDLGSNPVVDGKTVKVPVPTLTEERREAMIKELGEKTESVRVDIRQIRQEKMKSIDDLKEEKSLSEDEHELAKKHIQKLIDGANEKVEELKESKITSLKSS</sequence>
<dbReference type="InterPro" id="IPR036191">
    <property type="entry name" value="RRF_sf"/>
</dbReference>
<dbReference type="Gene3D" id="3.30.1360.40">
    <property type="match status" value="1"/>
</dbReference>
<dbReference type="GO" id="GO:0043023">
    <property type="term" value="F:ribosomal large subunit binding"/>
    <property type="evidence" value="ECO:0007669"/>
    <property type="project" value="TreeGrafter"/>
</dbReference>
<dbReference type="Gene3D" id="1.10.132.20">
    <property type="entry name" value="Ribosome-recycling factor"/>
    <property type="match status" value="1"/>
</dbReference>
<dbReference type="SUPFAM" id="SSF55194">
    <property type="entry name" value="Ribosome recycling factor, RRF"/>
    <property type="match status" value="1"/>
</dbReference>
<feature type="coiled-coil region" evidence="3">
    <location>
        <begin position="132"/>
        <end position="177"/>
    </location>
</feature>
<comment type="similarity">
    <text evidence="1">Belongs to the RRF family.</text>
</comment>
<dbReference type="InterPro" id="IPR002661">
    <property type="entry name" value="Ribosome_recyc_fac"/>
</dbReference>
<name>A0A955LG34_UNCKA</name>